<dbReference type="InterPro" id="IPR017439">
    <property type="entry name" value="Amidohydrolase"/>
</dbReference>
<organism evidence="1">
    <name type="scientific">bioreactor metagenome</name>
    <dbReference type="NCBI Taxonomy" id="1076179"/>
    <lineage>
        <taxon>unclassified sequences</taxon>
        <taxon>metagenomes</taxon>
        <taxon>ecological metagenomes</taxon>
    </lineage>
</organism>
<dbReference type="SUPFAM" id="SSF53187">
    <property type="entry name" value="Zn-dependent exopeptidases"/>
    <property type="match status" value="1"/>
</dbReference>
<gene>
    <name evidence="1" type="ORF">SDC9_208916</name>
</gene>
<accession>A0A645JDC8</accession>
<sequence length="139" mass="15264">MSGALRFFDPKDGEHIVPTARAMCENTAKAYGCTVEWPDIPMFMYMPIINDPAVCDVARAACDKVLPGFRKEMPGMAGSESFGRYSMIVPSCFSWVGAGNAEKGMNAAHHNKNFDIDERVLAVCAKLTLQFAAEYCAIR</sequence>
<dbReference type="EMBL" id="VSSQ01137410">
    <property type="protein sequence ID" value="MPN61182.1"/>
    <property type="molecule type" value="Genomic_DNA"/>
</dbReference>
<name>A0A645JDC8_9ZZZZ</name>
<dbReference type="PANTHER" id="PTHR11014">
    <property type="entry name" value="PEPTIDASE M20 FAMILY MEMBER"/>
    <property type="match status" value="1"/>
</dbReference>
<comment type="caution">
    <text evidence="1">The sequence shown here is derived from an EMBL/GenBank/DDBJ whole genome shotgun (WGS) entry which is preliminary data.</text>
</comment>
<protein>
    <recommendedName>
        <fullName evidence="2">N-acetyldiaminopimelate deacetylase</fullName>
    </recommendedName>
</protein>
<dbReference type="PANTHER" id="PTHR11014:SF63">
    <property type="entry name" value="METALLOPEPTIDASE, PUTATIVE (AFU_ORTHOLOGUE AFUA_6G09600)-RELATED"/>
    <property type="match status" value="1"/>
</dbReference>
<proteinExistence type="predicted"/>
<evidence type="ECO:0000313" key="1">
    <source>
        <dbReference type="EMBL" id="MPN61182.1"/>
    </source>
</evidence>
<dbReference type="AlphaFoldDB" id="A0A645JDC8"/>
<reference evidence="1" key="1">
    <citation type="submission" date="2019-08" db="EMBL/GenBank/DDBJ databases">
        <authorList>
            <person name="Kucharzyk K."/>
            <person name="Murdoch R.W."/>
            <person name="Higgins S."/>
            <person name="Loffler F."/>
        </authorList>
    </citation>
    <scope>NUCLEOTIDE SEQUENCE</scope>
</reference>
<dbReference type="Gene3D" id="3.40.630.10">
    <property type="entry name" value="Zn peptidases"/>
    <property type="match status" value="1"/>
</dbReference>
<evidence type="ECO:0008006" key="2">
    <source>
        <dbReference type="Google" id="ProtNLM"/>
    </source>
</evidence>
<dbReference type="GO" id="GO:0016787">
    <property type="term" value="F:hydrolase activity"/>
    <property type="evidence" value="ECO:0007669"/>
    <property type="project" value="InterPro"/>
</dbReference>